<dbReference type="InterPro" id="IPR003593">
    <property type="entry name" value="AAA+_ATPase"/>
</dbReference>
<dbReference type="Proteomes" id="UP001596407">
    <property type="component" value="Unassembled WGS sequence"/>
</dbReference>
<dbReference type="GO" id="GO:0098796">
    <property type="term" value="C:membrane protein complex"/>
    <property type="evidence" value="ECO:0007669"/>
    <property type="project" value="UniProtKB-ARBA"/>
</dbReference>
<dbReference type="PROSITE" id="PS50893">
    <property type="entry name" value="ABC_TRANSPORTER_2"/>
    <property type="match status" value="1"/>
</dbReference>
<protein>
    <submittedName>
        <fullName evidence="5">ABC transporter ATP-binding protein</fullName>
    </submittedName>
</protein>
<sequence>MDASTRTATEESDRREAVVECSEVTRRYERGGSGGGWFPFGDDADADRPTVTALEDVSLTIERGEFVGLSGPSGSGKSTLIHLLSGLDAPTGGTVTLAGEDVSDLSQKELTRLRLERVGIVFQRFHLLPSLSARANVALPLVERGMGKSARREEAADLLERVGLGDRQSHRPGEMSGGEQQRVAVARALAGDPFVVFADEPTGELDTDTGEVILDLLADLAEDRAVVLASHDEQALARTGRVIRLRDGRVTDA</sequence>
<reference evidence="5 6" key="1">
    <citation type="journal article" date="2019" name="Int. J. Syst. Evol. Microbiol.">
        <title>The Global Catalogue of Microorganisms (GCM) 10K type strain sequencing project: providing services to taxonomists for standard genome sequencing and annotation.</title>
        <authorList>
            <consortium name="The Broad Institute Genomics Platform"/>
            <consortium name="The Broad Institute Genome Sequencing Center for Infectious Disease"/>
            <person name="Wu L."/>
            <person name="Ma J."/>
        </authorList>
    </citation>
    <scope>NUCLEOTIDE SEQUENCE [LARGE SCALE GENOMIC DNA]</scope>
    <source>
        <strain evidence="5 6">DT72</strain>
    </source>
</reference>
<dbReference type="InterPro" id="IPR027417">
    <property type="entry name" value="P-loop_NTPase"/>
</dbReference>
<dbReference type="PANTHER" id="PTHR24220">
    <property type="entry name" value="IMPORT ATP-BINDING PROTEIN"/>
    <property type="match status" value="1"/>
</dbReference>
<dbReference type="GO" id="GO:0022857">
    <property type="term" value="F:transmembrane transporter activity"/>
    <property type="evidence" value="ECO:0007669"/>
    <property type="project" value="UniProtKB-ARBA"/>
</dbReference>
<evidence type="ECO:0000256" key="2">
    <source>
        <dbReference type="ARBA" id="ARBA00022741"/>
    </source>
</evidence>
<dbReference type="InterPro" id="IPR017911">
    <property type="entry name" value="MacB-like_ATP-bd"/>
</dbReference>
<comment type="caution">
    <text evidence="5">The sequence shown here is derived from an EMBL/GenBank/DDBJ whole genome shotgun (WGS) entry which is preliminary data.</text>
</comment>
<evidence type="ECO:0000313" key="5">
    <source>
        <dbReference type="EMBL" id="MFC7079032.1"/>
    </source>
</evidence>
<dbReference type="SUPFAM" id="SSF52540">
    <property type="entry name" value="P-loop containing nucleoside triphosphate hydrolases"/>
    <property type="match status" value="1"/>
</dbReference>
<name>A0ABD5WEN2_9EURY</name>
<keyword evidence="1" id="KW-0813">Transport</keyword>
<dbReference type="PANTHER" id="PTHR24220:SF86">
    <property type="entry name" value="ABC TRANSPORTER ABCH.1"/>
    <property type="match status" value="1"/>
</dbReference>
<dbReference type="CDD" id="cd03255">
    <property type="entry name" value="ABC_MJ0796_LolCDE_FtsE"/>
    <property type="match status" value="1"/>
</dbReference>
<proteinExistence type="predicted"/>
<dbReference type="EMBL" id="JBHSZH010000001">
    <property type="protein sequence ID" value="MFC7079032.1"/>
    <property type="molecule type" value="Genomic_DNA"/>
</dbReference>
<dbReference type="AlphaFoldDB" id="A0ABD5WEN2"/>
<evidence type="ECO:0000256" key="3">
    <source>
        <dbReference type="ARBA" id="ARBA00022840"/>
    </source>
</evidence>
<keyword evidence="2" id="KW-0547">Nucleotide-binding</keyword>
<dbReference type="GeneID" id="79305484"/>
<dbReference type="Gene3D" id="3.40.50.300">
    <property type="entry name" value="P-loop containing nucleotide triphosphate hydrolases"/>
    <property type="match status" value="1"/>
</dbReference>
<dbReference type="PROSITE" id="PS00211">
    <property type="entry name" value="ABC_TRANSPORTER_1"/>
    <property type="match status" value="1"/>
</dbReference>
<dbReference type="RefSeq" id="WP_276282357.1">
    <property type="nucleotide sequence ID" value="NZ_CP119810.1"/>
</dbReference>
<keyword evidence="6" id="KW-1185">Reference proteome</keyword>
<dbReference type="FunFam" id="3.40.50.300:FF:000032">
    <property type="entry name" value="Export ABC transporter ATP-binding protein"/>
    <property type="match status" value="1"/>
</dbReference>
<evidence type="ECO:0000313" key="6">
    <source>
        <dbReference type="Proteomes" id="UP001596407"/>
    </source>
</evidence>
<dbReference type="InterPro" id="IPR015854">
    <property type="entry name" value="ABC_transpr_LolD-like"/>
</dbReference>
<feature type="domain" description="ABC transporter" evidence="4">
    <location>
        <begin position="19"/>
        <end position="253"/>
    </location>
</feature>
<dbReference type="GO" id="GO:0005524">
    <property type="term" value="F:ATP binding"/>
    <property type="evidence" value="ECO:0007669"/>
    <property type="project" value="UniProtKB-KW"/>
</dbReference>
<dbReference type="Pfam" id="PF00005">
    <property type="entry name" value="ABC_tran"/>
    <property type="match status" value="1"/>
</dbReference>
<dbReference type="InterPro" id="IPR017871">
    <property type="entry name" value="ABC_transporter-like_CS"/>
</dbReference>
<gene>
    <name evidence="5" type="ORF">ACFQJ6_01680</name>
</gene>
<evidence type="ECO:0000256" key="1">
    <source>
        <dbReference type="ARBA" id="ARBA00022448"/>
    </source>
</evidence>
<dbReference type="InterPro" id="IPR003439">
    <property type="entry name" value="ABC_transporter-like_ATP-bd"/>
</dbReference>
<dbReference type="SMART" id="SM00382">
    <property type="entry name" value="AAA"/>
    <property type="match status" value="1"/>
</dbReference>
<accession>A0ABD5WEN2</accession>
<keyword evidence="3 5" id="KW-0067">ATP-binding</keyword>
<organism evidence="5 6">
    <name type="scientific">Halorussus caseinilyticus</name>
    <dbReference type="NCBI Taxonomy" id="3034025"/>
    <lineage>
        <taxon>Archaea</taxon>
        <taxon>Methanobacteriati</taxon>
        <taxon>Methanobacteriota</taxon>
        <taxon>Stenosarchaea group</taxon>
        <taxon>Halobacteria</taxon>
        <taxon>Halobacteriales</taxon>
        <taxon>Haladaptataceae</taxon>
        <taxon>Halorussus</taxon>
    </lineage>
</organism>
<evidence type="ECO:0000259" key="4">
    <source>
        <dbReference type="PROSITE" id="PS50893"/>
    </source>
</evidence>